<feature type="transmembrane region" description="Helical" evidence="8">
    <location>
        <begin position="309"/>
        <end position="327"/>
    </location>
</feature>
<feature type="transmembrane region" description="Helical" evidence="8">
    <location>
        <begin position="281"/>
        <end position="303"/>
    </location>
</feature>
<gene>
    <name evidence="9" type="ORF">FHG71_20905</name>
</gene>
<evidence type="ECO:0000256" key="8">
    <source>
        <dbReference type="SAM" id="Phobius"/>
    </source>
</evidence>
<comment type="caution">
    <text evidence="9">The sequence shown here is derived from an EMBL/GenBank/DDBJ whole genome shotgun (WGS) entry which is preliminary data.</text>
</comment>
<evidence type="ECO:0000256" key="4">
    <source>
        <dbReference type="ARBA" id="ARBA00022475"/>
    </source>
</evidence>
<dbReference type="InterPro" id="IPR037294">
    <property type="entry name" value="ABC_BtuC-like"/>
</dbReference>
<evidence type="ECO:0000256" key="6">
    <source>
        <dbReference type="ARBA" id="ARBA00022989"/>
    </source>
</evidence>
<dbReference type="Proteomes" id="UP000305709">
    <property type="component" value="Unassembled WGS sequence"/>
</dbReference>
<protein>
    <submittedName>
        <fullName evidence="9">Iron ABC transporter permease</fullName>
    </submittedName>
</protein>
<dbReference type="GO" id="GO:0022857">
    <property type="term" value="F:transmembrane transporter activity"/>
    <property type="evidence" value="ECO:0007669"/>
    <property type="project" value="InterPro"/>
</dbReference>
<dbReference type="PANTHER" id="PTHR30472">
    <property type="entry name" value="FERRIC ENTEROBACTIN TRANSPORT SYSTEM PERMEASE PROTEIN"/>
    <property type="match status" value="1"/>
</dbReference>
<dbReference type="CDD" id="cd06550">
    <property type="entry name" value="TM_ABC_iron-siderophores_like"/>
    <property type="match status" value="1"/>
</dbReference>
<keyword evidence="7 8" id="KW-0472">Membrane</keyword>
<evidence type="ECO:0000256" key="1">
    <source>
        <dbReference type="ARBA" id="ARBA00004651"/>
    </source>
</evidence>
<dbReference type="EMBL" id="VDFV01000064">
    <property type="protein sequence ID" value="TNC61815.1"/>
    <property type="molecule type" value="Genomic_DNA"/>
</dbReference>
<evidence type="ECO:0000313" key="9">
    <source>
        <dbReference type="EMBL" id="TNC61815.1"/>
    </source>
</evidence>
<dbReference type="AlphaFoldDB" id="A0A5C4N414"/>
<dbReference type="GO" id="GO:0033214">
    <property type="term" value="P:siderophore-iron import into cell"/>
    <property type="evidence" value="ECO:0007669"/>
    <property type="project" value="TreeGrafter"/>
</dbReference>
<keyword evidence="4" id="KW-1003">Cell membrane</keyword>
<evidence type="ECO:0000256" key="3">
    <source>
        <dbReference type="ARBA" id="ARBA00022448"/>
    </source>
</evidence>
<sequence length="331" mass="33663">MKPAHLQAVAGAPVVLGLLVLTFGWHVSVGVKAVPLATVADALLDFDPEVFDHVVIRDLRLPRAVFAAVVGASLSVAGALMQGVTRNPLAEPGLLGLMAGASFAVVAAGALMGGGSSALLPLIAALGALGGAGLVWGIAMAAPSGATSLSLVLAGAAVTAFLYAAVTLLHLLDEQTFQNLRVWLNGTLAGRSPEVFWWCLPWFAGGLALAFLLARQVTALAMGEEAAIGLGVNVARIKLLALFAVVALTAASVALVGPMGFVGLVIPHAVRLLVGSDYRLIVPYSAGLGAVYLLAIDVVARMVLAPVEVATGLVTALVGGPVFVWLVRVRL</sequence>
<feature type="transmembrane region" description="Helical" evidence="8">
    <location>
        <begin position="151"/>
        <end position="172"/>
    </location>
</feature>
<dbReference type="OrthoDB" id="9811975at2"/>
<feature type="transmembrane region" description="Helical" evidence="8">
    <location>
        <begin position="118"/>
        <end position="139"/>
    </location>
</feature>
<dbReference type="SUPFAM" id="SSF81345">
    <property type="entry name" value="ABC transporter involved in vitamin B12 uptake, BtuC"/>
    <property type="match status" value="1"/>
</dbReference>
<feature type="transmembrane region" description="Helical" evidence="8">
    <location>
        <begin position="195"/>
        <end position="214"/>
    </location>
</feature>
<dbReference type="PANTHER" id="PTHR30472:SF1">
    <property type="entry name" value="FE(3+) DICITRATE TRANSPORT SYSTEM PERMEASE PROTEIN FECC-RELATED"/>
    <property type="match status" value="1"/>
</dbReference>
<organism evidence="9 10">
    <name type="scientific">Rubellimicrobium roseum</name>
    <dbReference type="NCBI Taxonomy" id="687525"/>
    <lineage>
        <taxon>Bacteria</taxon>
        <taxon>Pseudomonadati</taxon>
        <taxon>Pseudomonadota</taxon>
        <taxon>Alphaproteobacteria</taxon>
        <taxon>Rhodobacterales</taxon>
        <taxon>Roseobacteraceae</taxon>
        <taxon>Rubellimicrobium</taxon>
    </lineage>
</organism>
<proteinExistence type="inferred from homology"/>
<dbReference type="Gene3D" id="1.10.3470.10">
    <property type="entry name" value="ABC transporter involved in vitamin B12 uptake, BtuC"/>
    <property type="match status" value="1"/>
</dbReference>
<comment type="subcellular location">
    <subcellularLocation>
        <location evidence="1">Cell membrane</location>
        <topology evidence="1">Multi-pass membrane protein</topology>
    </subcellularLocation>
</comment>
<keyword evidence="5 8" id="KW-0812">Transmembrane</keyword>
<keyword evidence="10" id="KW-1185">Reference proteome</keyword>
<dbReference type="Pfam" id="PF01032">
    <property type="entry name" value="FecCD"/>
    <property type="match status" value="1"/>
</dbReference>
<feature type="transmembrane region" description="Helical" evidence="8">
    <location>
        <begin position="93"/>
        <end position="112"/>
    </location>
</feature>
<comment type="similarity">
    <text evidence="2">Belongs to the binding-protein-dependent transport system permease family. FecCD subfamily.</text>
</comment>
<evidence type="ECO:0000313" key="10">
    <source>
        <dbReference type="Proteomes" id="UP000305709"/>
    </source>
</evidence>
<name>A0A5C4N414_9RHOB</name>
<feature type="transmembrane region" description="Helical" evidence="8">
    <location>
        <begin position="64"/>
        <end position="81"/>
    </location>
</feature>
<evidence type="ECO:0000256" key="5">
    <source>
        <dbReference type="ARBA" id="ARBA00022692"/>
    </source>
</evidence>
<evidence type="ECO:0000256" key="2">
    <source>
        <dbReference type="ARBA" id="ARBA00007935"/>
    </source>
</evidence>
<reference evidence="9 10" key="1">
    <citation type="submission" date="2019-06" db="EMBL/GenBank/DDBJ databases">
        <authorList>
            <person name="Jiang L."/>
        </authorList>
    </citation>
    <scope>NUCLEOTIDE SEQUENCE [LARGE SCALE GENOMIC DNA]</scope>
    <source>
        <strain evidence="9 10">YIM 48858</strain>
    </source>
</reference>
<dbReference type="RefSeq" id="WP_139083638.1">
    <property type="nucleotide sequence ID" value="NZ_VDFV01000064.1"/>
</dbReference>
<feature type="transmembrane region" description="Helical" evidence="8">
    <location>
        <begin position="254"/>
        <end position="274"/>
    </location>
</feature>
<accession>A0A5C4N414</accession>
<keyword evidence="6 8" id="KW-1133">Transmembrane helix</keyword>
<evidence type="ECO:0000256" key="7">
    <source>
        <dbReference type="ARBA" id="ARBA00023136"/>
    </source>
</evidence>
<dbReference type="InterPro" id="IPR000522">
    <property type="entry name" value="ABC_transptr_permease_BtuC"/>
</dbReference>
<dbReference type="GO" id="GO:0005886">
    <property type="term" value="C:plasma membrane"/>
    <property type="evidence" value="ECO:0007669"/>
    <property type="project" value="UniProtKB-SubCell"/>
</dbReference>
<keyword evidence="3" id="KW-0813">Transport</keyword>
<dbReference type="FunFam" id="1.10.3470.10:FF:000001">
    <property type="entry name" value="Vitamin B12 ABC transporter permease BtuC"/>
    <property type="match status" value="1"/>
</dbReference>